<reference evidence="3" key="1">
    <citation type="journal article" date="2020" name="Cell">
        <title>Large-Scale Comparative Analyses of Tick Genomes Elucidate Their Genetic Diversity and Vector Capacities.</title>
        <authorList>
            <consortium name="Tick Genome and Microbiome Consortium (TIGMIC)"/>
            <person name="Jia N."/>
            <person name="Wang J."/>
            <person name="Shi W."/>
            <person name="Du L."/>
            <person name="Sun Y."/>
            <person name="Zhan W."/>
            <person name="Jiang J.F."/>
            <person name="Wang Q."/>
            <person name="Zhang B."/>
            <person name="Ji P."/>
            <person name="Bell-Sakyi L."/>
            <person name="Cui X.M."/>
            <person name="Yuan T.T."/>
            <person name="Jiang B.G."/>
            <person name="Yang W.F."/>
            <person name="Lam T.T."/>
            <person name="Chang Q.C."/>
            <person name="Ding S.J."/>
            <person name="Wang X.J."/>
            <person name="Zhu J.G."/>
            <person name="Ruan X.D."/>
            <person name="Zhao L."/>
            <person name="Wei J.T."/>
            <person name="Ye R.Z."/>
            <person name="Que T.C."/>
            <person name="Du C.H."/>
            <person name="Zhou Y.H."/>
            <person name="Cheng J.X."/>
            <person name="Dai P.F."/>
            <person name="Guo W.B."/>
            <person name="Han X.H."/>
            <person name="Huang E.J."/>
            <person name="Li L.F."/>
            <person name="Wei W."/>
            <person name="Gao Y.C."/>
            <person name="Liu J.Z."/>
            <person name="Shao H.Z."/>
            <person name="Wang X."/>
            <person name="Wang C.C."/>
            <person name="Yang T.C."/>
            <person name="Huo Q.B."/>
            <person name="Li W."/>
            <person name="Chen H.Y."/>
            <person name="Chen S.E."/>
            <person name="Zhou L.G."/>
            <person name="Ni X.B."/>
            <person name="Tian J.H."/>
            <person name="Sheng Y."/>
            <person name="Liu T."/>
            <person name="Pan Y.S."/>
            <person name="Xia L.Y."/>
            <person name="Li J."/>
            <person name="Zhao F."/>
            <person name="Cao W.C."/>
        </authorList>
    </citation>
    <scope>NUCLEOTIDE SEQUENCE</scope>
    <source>
        <strain evidence="3">Rmic-2018</strain>
    </source>
</reference>
<dbReference type="EMBL" id="JABSTU010000006">
    <property type="protein sequence ID" value="KAH8028604.1"/>
    <property type="molecule type" value="Genomic_DNA"/>
</dbReference>
<evidence type="ECO:0000313" key="3">
    <source>
        <dbReference type="EMBL" id="KAH8028604.1"/>
    </source>
</evidence>
<gene>
    <name evidence="3" type="ORF">HPB51_017730</name>
</gene>
<dbReference type="Proteomes" id="UP000821866">
    <property type="component" value="Chromosome 4"/>
</dbReference>
<evidence type="ECO:0000256" key="1">
    <source>
        <dbReference type="SAM" id="MobiDB-lite"/>
    </source>
</evidence>
<feature type="region of interest" description="Disordered" evidence="1">
    <location>
        <begin position="23"/>
        <end position="46"/>
    </location>
</feature>
<dbReference type="AlphaFoldDB" id="A0A9J6E2P4"/>
<sequence length="331" mass="37019">MSLPLTLLPPVLRKLTGAAPRVGKCLQGAPSDEQEEEPATMAERSEPQHRFHRAFLLALNVLLMVSAGSVASVGLFAFSERKRPAVCERHFRLSDMVNTTSYVDTKTGRVIEAKLRLTRLRPDAVPSILPSCPAYLSATAATTSREAPHEKKARREAALLQEAVNLTIETHLEEERNNRIDTFQALLNCLPHIKVSKFWTVFTQHDCVLFLNLTFDGAPAVRKSVKITEDLSFTLFFQNVEVTKLDGIDIPKTVNDIRCLTRLLEAVEGSDETPTLKSEDKTSGILKLVVSLLEDVMNQEMQDEERRDACTFLREQVMLLLSKSPCTLQTC</sequence>
<name>A0A9J6E2P4_RHIMP</name>
<dbReference type="VEuPathDB" id="VectorBase:LOC119167675"/>
<proteinExistence type="predicted"/>
<keyword evidence="2" id="KW-1133">Transmembrane helix</keyword>
<reference evidence="3" key="2">
    <citation type="submission" date="2021-09" db="EMBL/GenBank/DDBJ databases">
        <authorList>
            <person name="Jia N."/>
            <person name="Wang J."/>
            <person name="Shi W."/>
            <person name="Du L."/>
            <person name="Sun Y."/>
            <person name="Zhan W."/>
            <person name="Jiang J."/>
            <person name="Wang Q."/>
            <person name="Zhang B."/>
            <person name="Ji P."/>
            <person name="Sakyi L.B."/>
            <person name="Cui X."/>
            <person name="Yuan T."/>
            <person name="Jiang B."/>
            <person name="Yang W."/>
            <person name="Lam T.T.-Y."/>
            <person name="Chang Q."/>
            <person name="Ding S."/>
            <person name="Wang X."/>
            <person name="Zhu J."/>
            <person name="Ruan X."/>
            <person name="Zhao L."/>
            <person name="Wei J."/>
            <person name="Que T."/>
            <person name="Du C."/>
            <person name="Cheng J."/>
            <person name="Dai P."/>
            <person name="Han X."/>
            <person name="Huang E."/>
            <person name="Gao Y."/>
            <person name="Liu J."/>
            <person name="Shao H."/>
            <person name="Ye R."/>
            <person name="Li L."/>
            <person name="Wei W."/>
            <person name="Wang X."/>
            <person name="Wang C."/>
            <person name="Huo Q."/>
            <person name="Li W."/>
            <person name="Guo W."/>
            <person name="Chen H."/>
            <person name="Chen S."/>
            <person name="Zhou L."/>
            <person name="Zhou L."/>
            <person name="Ni X."/>
            <person name="Tian J."/>
            <person name="Zhou Y."/>
            <person name="Sheng Y."/>
            <person name="Liu T."/>
            <person name="Pan Y."/>
            <person name="Xia L."/>
            <person name="Li J."/>
            <person name="Zhao F."/>
            <person name="Cao W."/>
        </authorList>
    </citation>
    <scope>NUCLEOTIDE SEQUENCE</scope>
    <source>
        <strain evidence="3">Rmic-2018</strain>
        <tissue evidence="3">Larvae</tissue>
    </source>
</reference>
<keyword evidence="2" id="KW-0812">Transmembrane</keyword>
<evidence type="ECO:0000313" key="4">
    <source>
        <dbReference type="Proteomes" id="UP000821866"/>
    </source>
</evidence>
<feature type="transmembrane region" description="Helical" evidence="2">
    <location>
        <begin position="54"/>
        <end position="78"/>
    </location>
</feature>
<protein>
    <submittedName>
        <fullName evidence="3">Uncharacterized protein</fullName>
    </submittedName>
</protein>
<evidence type="ECO:0000256" key="2">
    <source>
        <dbReference type="SAM" id="Phobius"/>
    </source>
</evidence>
<keyword evidence="4" id="KW-1185">Reference proteome</keyword>
<keyword evidence="2" id="KW-0472">Membrane</keyword>
<comment type="caution">
    <text evidence="3">The sequence shown here is derived from an EMBL/GenBank/DDBJ whole genome shotgun (WGS) entry which is preliminary data.</text>
</comment>
<organism evidence="3 4">
    <name type="scientific">Rhipicephalus microplus</name>
    <name type="common">Cattle tick</name>
    <name type="synonym">Boophilus microplus</name>
    <dbReference type="NCBI Taxonomy" id="6941"/>
    <lineage>
        <taxon>Eukaryota</taxon>
        <taxon>Metazoa</taxon>
        <taxon>Ecdysozoa</taxon>
        <taxon>Arthropoda</taxon>
        <taxon>Chelicerata</taxon>
        <taxon>Arachnida</taxon>
        <taxon>Acari</taxon>
        <taxon>Parasitiformes</taxon>
        <taxon>Ixodida</taxon>
        <taxon>Ixodoidea</taxon>
        <taxon>Ixodidae</taxon>
        <taxon>Rhipicephalinae</taxon>
        <taxon>Rhipicephalus</taxon>
        <taxon>Boophilus</taxon>
    </lineage>
</organism>
<accession>A0A9J6E2P4</accession>